<name>A0A370KHV3_9HYPH</name>
<accession>A0A370KHV3</accession>
<dbReference type="CDD" id="cd06257">
    <property type="entry name" value="DnaJ"/>
    <property type="match status" value="1"/>
</dbReference>
<feature type="domain" description="J" evidence="1">
    <location>
        <begin position="144"/>
        <end position="201"/>
    </location>
</feature>
<reference evidence="2 3" key="1">
    <citation type="submission" date="2017-03" db="EMBL/GenBank/DDBJ databases">
        <title>Genome analysis of Rhizobial strains effectives or ineffectives for nitrogen fixation isolated from bean seeds.</title>
        <authorList>
            <person name="Peralta H."/>
            <person name="Aguilar-Vera A."/>
            <person name="Mora Y."/>
            <person name="Vargas-Lagunas C."/>
            <person name="Girard L."/>
            <person name="Mora J."/>
        </authorList>
    </citation>
    <scope>NUCLEOTIDE SEQUENCE [LARGE SCALE GENOMIC DNA]</scope>
    <source>
        <strain evidence="2 3">CCGM3</strain>
    </source>
</reference>
<organism evidence="2 3">
    <name type="scientific">Rhizobium grahamii</name>
    <dbReference type="NCBI Taxonomy" id="1120045"/>
    <lineage>
        <taxon>Bacteria</taxon>
        <taxon>Pseudomonadati</taxon>
        <taxon>Pseudomonadota</taxon>
        <taxon>Alphaproteobacteria</taxon>
        <taxon>Hyphomicrobiales</taxon>
        <taxon>Rhizobiaceae</taxon>
        <taxon>Rhizobium/Agrobacterium group</taxon>
        <taxon>Rhizobium</taxon>
    </lineage>
</organism>
<dbReference type="RefSeq" id="WP_016558190.1">
    <property type="nucleotide sequence ID" value="NZ_KZ857266.1"/>
</dbReference>
<sequence length="202" mass="22401">MTSDSKIFVGLRSIRKKPVQHREATGPKCQWEGCEAQGSYHAPVGAGAEGLYLLFCAKHVSEYSRGYNFVTKHSDPVTARYQREAANGSRPTWGTRIDEVSATPLPSSVRSGTAKAVNAQKNAAQRQATKADLKRRKLRVLEAKAFETLGLSEDATPEEIKSRYKERLKMHHPDANQGDRASEEHLRAAIDAHKILKLNGFC</sequence>
<dbReference type="InterPro" id="IPR001623">
    <property type="entry name" value="DnaJ_domain"/>
</dbReference>
<dbReference type="PRINTS" id="PR00625">
    <property type="entry name" value="JDOMAIN"/>
</dbReference>
<dbReference type="SUPFAM" id="SSF46565">
    <property type="entry name" value="Chaperone J-domain"/>
    <property type="match status" value="1"/>
</dbReference>
<dbReference type="SMART" id="SM00271">
    <property type="entry name" value="DnaJ"/>
    <property type="match status" value="1"/>
</dbReference>
<evidence type="ECO:0000313" key="2">
    <source>
        <dbReference type="EMBL" id="RDJ05255.1"/>
    </source>
</evidence>
<proteinExistence type="predicted"/>
<dbReference type="Gene3D" id="1.10.287.110">
    <property type="entry name" value="DnaJ domain"/>
    <property type="match status" value="1"/>
</dbReference>
<dbReference type="AlphaFoldDB" id="A0A370KHV3"/>
<comment type="caution">
    <text evidence="2">The sequence shown here is derived from an EMBL/GenBank/DDBJ whole genome shotgun (WGS) entry which is preliminary data.</text>
</comment>
<evidence type="ECO:0000259" key="1">
    <source>
        <dbReference type="PROSITE" id="PS50076"/>
    </source>
</evidence>
<dbReference type="Pfam" id="PF00226">
    <property type="entry name" value="DnaJ"/>
    <property type="match status" value="1"/>
</dbReference>
<gene>
    <name evidence="2" type="ORF">B5K06_25885</name>
</gene>
<dbReference type="InterPro" id="IPR036869">
    <property type="entry name" value="J_dom_sf"/>
</dbReference>
<evidence type="ECO:0000313" key="3">
    <source>
        <dbReference type="Proteomes" id="UP000254939"/>
    </source>
</evidence>
<protein>
    <submittedName>
        <fullName evidence="2">Molecular chaperone DnaJ</fullName>
    </submittedName>
</protein>
<dbReference type="EMBL" id="NAAC01000032">
    <property type="protein sequence ID" value="RDJ05255.1"/>
    <property type="molecule type" value="Genomic_DNA"/>
</dbReference>
<dbReference type="Proteomes" id="UP000254939">
    <property type="component" value="Unassembled WGS sequence"/>
</dbReference>
<dbReference type="PROSITE" id="PS50076">
    <property type="entry name" value="DNAJ_2"/>
    <property type="match status" value="1"/>
</dbReference>
<dbReference type="OrthoDB" id="9786294at2"/>